<sequence length="56" mass="6484">MAHDQVWFSRPRSYGKGSRGCRVCGHVAGLIRKYGLNICRQCFREYASSIGFHKHR</sequence>
<dbReference type="GO" id="GO:0002181">
    <property type="term" value="P:cytoplasmic translation"/>
    <property type="evidence" value="ECO:0007669"/>
    <property type="project" value="TreeGrafter"/>
</dbReference>
<evidence type="ECO:0000313" key="7">
    <source>
        <dbReference type="Proteomes" id="UP000054454"/>
    </source>
</evidence>
<dbReference type="GeneID" id="28936325"/>
<protein>
    <submittedName>
        <fullName evidence="6">40S ribosomal protein S29</fullName>
    </submittedName>
</protein>
<evidence type="ECO:0000256" key="1">
    <source>
        <dbReference type="ARBA" id="ARBA00001947"/>
    </source>
</evidence>
<dbReference type="FunFam" id="4.10.830.10:FF:000002">
    <property type="entry name" value="40S ribosomal protein S29"/>
    <property type="match status" value="1"/>
</dbReference>
<organism evidence="6 7">
    <name type="scientific">Pneumocystis carinii (strain B80)</name>
    <name type="common">Rat pneumocystis pneumonia agent</name>
    <name type="synonym">Pneumocystis carinii f. sp. carinii</name>
    <dbReference type="NCBI Taxonomy" id="1408658"/>
    <lineage>
        <taxon>Eukaryota</taxon>
        <taxon>Fungi</taxon>
        <taxon>Dikarya</taxon>
        <taxon>Ascomycota</taxon>
        <taxon>Taphrinomycotina</taxon>
        <taxon>Pneumocystomycetes</taxon>
        <taxon>Pneumocystaceae</taxon>
        <taxon>Pneumocystis</taxon>
    </lineage>
</organism>
<keyword evidence="4 6" id="KW-0689">Ribosomal protein</keyword>
<dbReference type="Proteomes" id="UP000054454">
    <property type="component" value="Unassembled WGS sequence"/>
</dbReference>
<comment type="cofactor">
    <cofactor evidence="1">
        <name>Zn(2+)</name>
        <dbReference type="ChEBI" id="CHEBI:29105"/>
    </cofactor>
</comment>
<evidence type="ECO:0000256" key="4">
    <source>
        <dbReference type="ARBA" id="ARBA00022980"/>
    </source>
</evidence>
<dbReference type="OrthoDB" id="10252683at2759"/>
<name>A0A0W4ZKK9_PNEC8</name>
<dbReference type="GO" id="GO:0008270">
    <property type="term" value="F:zinc ion binding"/>
    <property type="evidence" value="ECO:0007669"/>
    <property type="project" value="InterPro"/>
</dbReference>
<dbReference type="GO" id="GO:0022627">
    <property type="term" value="C:cytosolic small ribosomal subunit"/>
    <property type="evidence" value="ECO:0007669"/>
    <property type="project" value="TreeGrafter"/>
</dbReference>
<dbReference type="VEuPathDB" id="FungiDB:T552_01540"/>
<dbReference type="PANTHER" id="PTHR12010">
    <property type="entry name" value="40S RIBOSOMAL PROTEIN S29"/>
    <property type="match status" value="1"/>
</dbReference>
<dbReference type="InterPro" id="IPR043140">
    <property type="entry name" value="Ribosomal_uS14_sf"/>
</dbReference>
<dbReference type="Pfam" id="PF00253">
    <property type="entry name" value="Ribosomal_S14"/>
    <property type="match status" value="1"/>
</dbReference>
<dbReference type="RefSeq" id="XP_018226280.1">
    <property type="nucleotide sequence ID" value="XM_018370122.1"/>
</dbReference>
<comment type="similarity">
    <text evidence="2">Belongs to the universal ribosomal protein uS14 family.</text>
</comment>
<dbReference type="PANTHER" id="PTHR12010:SF2">
    <property type="entry name" value="40S RIBOSOMAL PROTEIN S29"/>
    <property type="match status" value="1"/>
</dbReference>
<comment type="caution">
    <text evidence="6">The sequence shown here is derived from an EMBL/GenBank/DDBJ whole genome shotgun (WGS) entry which is preliminary data.</text>
</comment>
<dbReference type="InterPro" id="IPR001209">
    <property type="entry name" value="Ribosomal_uS14"/>
</dbReference>
<proteinExistence type="inferred from homology"/>
<dbReference type="EMBL" id="LFVZ01000006">
    <property type="protein sequence ID" value="KTW28913.1"/>
    <property type="molecule type" value="Genomic_DNA"/>
</dbReference>
<dbReference type="Gene3D" id="4.10.830.10">
    <property type="entry name" value="30s Ribosomal Protein S14, Chain N"/>
    <property type="match status" value="1"/>
</dbReference>
<keyword evidence="7" id="KW-1185">Reference proteome</keyword>
<keyword evidence="5" id="KW-0687">Ribonucleoprotein</keyword>
<dbReference type="InterPro" id="IPR039744">
    <property type="entry name" value="RIbosomal_uS14_euk_arc"/>
</dbReference>
<evidence type="ECO:0000313" key="6">
    <source>
        <dbReference type="EMBL" id="KTW28913.1"/>
    </source>
</evidence>
<gene>
    <name evidence="6" type="ORF">T552_01540</name>
</gene>
<dbReference type="InterPro" id="IPR018271">
    <property type="entry name" value="Ribosomal_uS14_CS"/>
</dbReference>
<dbReference type="AlphaFoldDB" id="A0A0W4ZKK9"/>
<evidence type="ECO:0000256" key="3">
    <source>
        <dbReference type="ARBA" id="ARBA00022833"/>
    </source>
</evidence>
<keyword evidence="3" id="KW-0862">Zinc</keyword>
<dbReference type="GO" id="GO:0003735">
    <property type="term" value="F:structural constituent of ribosome"/>
    <property type="evidence" value="ECO:0007669"/>
    <property type="project" value="InterPro"/>
</dbReference>
<dbReference type="NCBIfam" id="NF004424">
    <property type="entry name" value="PRK05766.1"/>
    <property type="match status" value="1"/>
</dbReference>
<evidence type="ECO:0000256" key="2">
    <source>
        <dbReference type="ARBA" id="ARBA00009083"/>
    </source>
</evidence>
<dbReference type="PROSITE" id="PS00527">
    <property type="entry name" value="RIBOSOMAL_S14"/>
    <property type="match status" value="1"/>
</dbReference>
<reference evidence="7" key="1">
    <citation type="journal article" date="2016" name="Nat. Commun.">
        <title>Genome analysis of three Pneumocystis species reveals adaptation mechanisms to life exclusively in mammalian hosts.</title>
        <authorList>
            <person name="Ma L."/>
            <person name="Chen Z."/>
            <person name="Huang D.W."/>
            <person name="Kutty G."/>
            <person name="Ishihara M."/>
            <person name="Wang H."/>
            <person name="Abouelleil A."/>
            <person name="Bishop L."/>
            <person name="Davey E."/>
            <person name="Deng R."/>
            <person name="Deng X."/>
            <person name="Fan L."/>
            <person name="Fantoni G."/>
            <person name="Fitzgerald M."/>
            <person name="Gogineni E."/>
            <person name="Goldberg J.M."/>
            <person name="Handley G."/>
            <person name="Hu X."/>
            <person name="Huber C."/>
            <person name="Jiao X."/>
            <person name="Jones K."/>
            <person name="Levin J.Z."/>
            <person name="Liu Y."/>
            <person name="Macdonald P."/>
            <person name="Melnikov A."/>
            <person name="Raley C."/>
            <person name="Sassi M."/>
            <person name="Sherman B.T."/>
            <person name="Song X."/>
            <person name="Sykes S."/>
            <person name="Tran B."/>
            <person name="Walsh L."/>
            <person name="Xia Y."/>
            <person name="Yang J."/>
            <person name="Young S."/>
            <person name="Zeng Q."/>
            <person name="Zheng X."/>
            <person name="Stephens R."/>
            <person name="Nusbaum C."/>
            <person name="Birren B.W."/>
            <person name="Azadi P."/>
            <person name="Lempicki R.A."/>
            <person name="Cuomo C.A."/>
            <person name="Kovacs J.A."/>
        </authorList>
    </citation>
    <scope>NUCLEOTIDE SEQUENCE [LARGE SCALE GENOMIC DNA]</scope>
    <source>
        <strain evidence="7">B80</strain>
    </source>
</reference>
<evidence type="ECO:0000256" key="5">
    <source>
        <dbReference type="ARBA" id="ARBA00023274"/>
    </source>
</evidence>
<accession>A0A0W4ZKK9</accession>